<protein>
    <recommendedName>
        <fullName evidence="3">Esterase</fullName>
    </recommendedName>
</protein>
<proteinExistence type="predicted"/>
<dbReference type="RefSeq" id="WP_002853422.1">
    <property type="nucleotide sequence ID" value="NZ_ADKM02000134.1"/>
</dbReference>
<sequence length="228" mass="24992">MKINIFTVGGKTVTVHDNNSGRLVLLNNYDGDGSAELAALERLGCPSPDLIAVSGVNWEHDLSPFKAPAIRKNEPDFTGGAEEFLALLTNEILPQAENMLSRKPVFKAIAGYSLAGLFALWSLYRCDNFEGAASISGSLWFEGFRAFAERENLMREPAVIYLSLGDKEAKTRHPLMRTVQENTEALAAHYNEMGVKTVFEMNEGNHFKEPELRTAKGISAVLSNAGNV</sequence>
<comment type="caution">
    <text evidence="1">The sequence shown here is derived from an EMBL/GenBank/DDBJ whole genome shotgun (WGS) entry which is preliminary data.</text>
</comment>
<dbReference type="SUPFAM" id="SSF53474">
    <property type="entry name" value="alpha/beta-Hydrolases"/>
    <property type="match status" value="1"/>
</dbReference>
<dbReference type="PANTHER" id="PTHR48098">
    <property type="entry name" value="ENTEROCHELIN ESTERASE-RELATED"/>
    <property type="match status" value="1"/>
</dbReference>
<accession>E9SHU7</accession>
<dbReference type="Proteomes" id="UP000004259">
    <property type="component" value="Unassembled WGS sequence"/>
</dbReference>
<evidence type="ECO:0000313" key="2">
    <source>
        <dbReference type="Proteomes" id="UP000004259"/>
    </source>
</evidence>
<dbReference type="eggNOG" id="COG2819">
    <property type="taxonomic scope" value="Bacteria"/>
</dbReference>
<dbReference type="InterPro" id="IPR000801">
    <property type="entry name" value="Esterase-like"/>
</dbReference>
<dbReference type="PANTHER" id="PTHR48098:SF6">
    <property type="entry name" value="FERRI-BACILLIBACTIN ESTERASE BESA"/>
    <property type="match status" value="1"/>
</dbReference>
<reference evidence="1 2" key="1">
    <citation type="submission" date="2011-02" db="EMBL/GenBank/DDBJ databases">
        <authorList>
            <person name="Nelson K.E."/>
            <person name="Sutton G."/>
            <person name="Torralba M."/>
            <person name="Durkin S."/>
            <person name="Harkins D."/>
            <person name="Montgomery R."/>
            <person name="Ziemer C."/>
            <person name="Klaassens E."/>
            <person name="Ocuiv P."/>
            <person name="Morrison M."/>
        </authorList>
    </citation>
    <scope>NUCLEOTIDE SEQUENCE [LARGE SCALE GENOMIC DNA]</scope>
    <source>
        <strain evidence="1 2">8</strain>
    </source>
</reference>
<dbReference type="EMBL" id="ADKM02000134">
    <property type="protein sequence ID" value="EGC01235.1"/>
    <property type="molecule type" value="Genomic_DNA"/>
</dbReference>
<gene>
    <name evidence="1" type="ORF">CUS_7049</name>
</gene>
<dbReference type="AlphaFoldDB" id="E9SHU7"/>
<keyword evidence="2" id="KW-1185">Reference proteome</keyword>
<dbReference type="InterPro" id="IPR029058">
    <property type="entry name" value="AB_hydrolase_fold"/>
</dbReference>
<dbReference type="Gene3D" id="3.40.50.1820">
    <property type="entry name" value="alpha/beta hydrolase"/>
    <property type="match status" value="1"/>
</dbReference>
<dbReference type="Pfam" id="PF00756">
    <property type="entry name" value="Esterase"/>
    <property type="match status" value="1"/>
</dbReference>
<name>E9SHU7_RUMAL</name>
<dbReference type="InterPro" id="IPR050583">
    <property type="entry name" value="Mycobacterial_A85_antigen"/>
</dbReference>
<dbReference type="OrthoDB" id="9794761at2"/>
<evidence type="ECO:0008006" key="3">
    <source>
        <dbReference type="Google" id="ProtNLM"/>
    </source>
</evidence>
<evidence type="ECO:0000313" key="1">
    <source>
        <dbReference type="EMBL" id="EGC01235.1"/>
    </source>
</evidence>
<organism evidence="1 2">
    <name type="scientific">Ruminococcus albus 8</name>
    <dbReference type="NCBI Taxonomy" id="246199"/>
    <lineage>
        <taxon>Bacteria</taxon>
        <taxon>Bacillati</taxon>
        <taxon>Bacillota</taxon>
        <taxon>Clostridia</taxon>
        <taxon>Eubacteriales</taxon>
        <taxon>Oscillospiraceae</taxon>
        <taxon>Ruminococcus</taxon>
    </lineage>
</organism>
<dbReference type="STRING" id="246199.CUS_7049"/>